<name>A0A2B7W946_9EURO</name>
<reference evidence="2 3" key="1">
    <citation type="submission" date="2017-10" db="EMBL/GenBank/DDBJ databases">
        <title>Comparative genomics in systemic dimorphic fungi from Ajellomycetaceae.</title>
        <authorList>
            <person name="Munoz J.F."/>
            <person name="Mcewen J.G."/>
            <person name="Clay O.K."/>
            <person name="Cuomo C.A."/>
        </authorList>
    </citation>
    <scope>NUCLEOTIDE SEQUENCE [LARGE SCALE GENOMIC DNA]</scope>
    <source>
        <strain evidence="2 3">UAMH5409</strain>
    </source>
</reference>
<sequence length="88" mass="9046">MQEQSRREPQQSPAIHSSNGLSSPRGAEAVLLSTGLMGFVSLELAAPPAVLAPPPGLPPVPPLVPQVLQPSADPRIGIPPPLPMPPPV</sequence>
<comment type="caution">
    <text evidence="2">The sequence shown here is derived from an EMBL/GenBank/DDBJ whole genome shotgun (WGS) entry which is preliminary data.</text>
</comment>
<feature type="region of interest" description="Disordered" evidence="1">
    <location>
        <begin position="62"/>
        <end position="88"/>
    </location>
</feature>
<evidence type="ECO:0000313" key="3">
    <source>
        <dbReference type="Proteomes" id="UP000223968"/>
    </source>
</evidence>
<dbReference type="EMBL" id="PDNB01000297">
    <property type="protein sequence ID" value="PGG96063.1"/>
    <property type="molecule type" value="Genomic_DNA"/>
</dbReference>
<proteinExistence type="predicted"/>
<accession>A0A2B7W946</accession>
<feature type="compositionally biased region" description="Polar residues" evidence="1">
    <location>
        <begin position="10"/>
        <end position="22"/>
    </location>
</feature>
<keyword evidence="3" id="KW-1185">Reference proteome</keyword>
<evidence type="ECO:0000256" key="1">
    <source>
        <dbReference type="SAM" id="MobiDB-lite"/>
    </source>
</evidence>
<gene>
    <name evidence="2" type="ORF">AJ79_09751</name>
</gene>
<evidence type="ECO:0000313" key="2">
    <source>
        <dbReference type="EMBL" id="PGG96063.1"/>
    </source>
</evidence>
<feature type="region of interest" description="Disordered" evidence="1">
    <location>
        <begin position="1"/>
        <end position="26"/>
    </location>
</feature>
<organism evidence="2 3">
    <name type="scientific">Helicocarpus griseus UAMH5409</name>
    <dbReference type="NCBI Taxonomy" id="1447875"/>
    <lineage>
        <taxon>Eukaryota</taxon>
        <taxon>Fungi</taxon>
        <taxon>Dikarya</taxon>
        <taxon>Ascomycota</taxon>
        <taxon>Pezizomycotina</taxon>
        <taxon>Eurotiomycetes</taxon>
        <taxon>Eurotiomycetidae</taxon>
        <taxon>Onygenales</taxon>
        <taxon>Ajellomycetaceae</taxon>
        <taxon>Helicocarpus</taxon>
    </lineage>
</organism>
<feature type="compositionally biased region" description="Pro residues" evidence="1">
    <location>
        <begin position="77"/>
        <end position="88"/>
    </location>
</feature>
<dbReference type="Proteomes" id="UP000223968">
    <property type="component" value="Unassembled WGS sequence"/>
</dbReference>
<protein>
    <submittedName>
        <fullName evidence="2">Uncharacterized protein</fullName>
    </submittedName>
</protein>
<dbReference type="AlphaFoldDB" id="A0A2B7W946"/>